<comment type="caution">
    <text evidence="1">The sequence shown here is derived from an EMBL/GenBank/DDBJ whole genome shotgun (WGS) entry which is preliminary data.</text>
</comment>
<dbReference type="EMBL" id="BAABBN010000004">
    <property type="protein sequence ID" value="GAA3916834.1"/>
    <property type="molecule type" value="Genomic_DNA"/>
</dbReference>
<evidence type="ECO:0000313" key="2">
    <source>
        <dbReference type="Proteomes" id="UP001501565"/>
    </source>
</evidence>
<proteinExistence type="predicted"/>
<dbReference type="Proteomes" id="UP001501565">
    <property type="component" value="Unassembled WGS sequence"/>
</dbReference>
<protein>
    <submittedName>
        <fullName evidence="1">HD domain-containing protein</fullName>
    </submittedName>
</protein>
<gene>
    <name evidence="1" type="ORF">GCM10022277_09570</name>
</gene>
<reference evidence="2" key="1">
    <citation type="journal article" date="2019" name="Int. J. Syst. Evol. Microbiol.">
        <title>The Global Catalogue of Microorganisms (GCM) 10K type strain sequencing project: providing services to taxonomists for standard genome sequencing and annotation.</title>
        <authorList>
            <consortium name="The Broad Institute Genomics Platform"/>
            <consortium name="The Broad Institute Genome Sequencing Center for Infectious Disease"/>
            <person name="Wu L."/>
            <person name="Ma J."/>
        </authorList>
    </citation>
    <scope>NUCLEOTIDE SEQUENCE [LARGE SCALE GENOMIC DNA]</scope>
    <source>
        <strain evidence="2">JCM 17551</strain>
    </source>
</reference>
<name>A0ABP7M829_9GAMM</name>
<dbReference type="SUPFAM" id="SSF109604">
    <property type="entry name" value="HD-domain/PDEase-like"/>
    <property type="match status" value="1"/>
</dbReference>
<evidence type="ECO:0000313" key="1">
    <source>
        <dbReference type="EMBL" id="GAA3916834.1"/>
    </source>
</evidence>
<organism evidence="1 2">
    <name type="scientific">Litoribacillus peritrichatus</name>
    <dbReference type="NCBI Taxonomy" id="718191"/>
    <lineage>
        <taxon>Bacteria</taxon>
        <taxon>Pseudomonadati</taxon>
        <taxon>Pseudomonadota</taxon>
        <taxon>Gammaproteobacteria</taxon>
        <taxon>Oceanospirillales</taxon>
        <taxon>Oceanospirillaceae</taxon>
        <taxon>Litoribacillus</taxon>
    </lineage>
</organism>
<dbReference type="RefSeq" id="WP_344796032.1">
    <property type="nucleotide sequence ID" value="NZ_BAABBN010000004.1"/>
</dbReference>
<keyword evidence="2" id="KW-1185">Reference proteome</keyword>
<accession>A0ABP7M829</accession>
<dbReference type="Gene3D" id="1.10.3210.10">
    <property type="entry name" value="Hypothetical protein af1432"/>
    <property type="match status" value="1"/>
</dbReference>
<sequence length="140" mass="15568">MDLIETSLAIALEAYAGQKDKAGKSYILHPLRLMSKASTESEMAVALLHDVIEDSDITANELLSRGIPSEVVDAVVCLTKQTGEEYEHFIDRVLTNSLATRVKQLDIEDNINVLRLASLSDKDLERVAKYHAAWQKLNQS</sequence>